<dbReference type="SUPFAM" id="SSF56112">
    <property type="entry name" value="Protein kinase-like (PK-like)"/>
    <property type="match status" value="1"/>
</dbReference>
<gene>
    <name evidence="5" type="ORF">WG929_14940</name>
</gene>
<dbReference type="Gene3D" id="3.30.200.20">
    <property type="entry name" value="Phosphorylase Kinase, domain 1"/>
    <property type="match status" value="1"/>
</dbReference>
<dbReference type="Gene3D" id="3.80.10.10">
    <property type="entry name" value="Ribonuclease Inhibitor"/>
    <property type="match status" value="2"/>
</dbReference>
<dbReference type="Gene3D" id="1.10.510.10">
    <property type="entry name" value="Transferase(Phosphotransferase) domain 1"/>
    <property type="match status" value="1"/>
</dbReference>
<feature type="domain" description="Protein kinase" evidence="4">
    <location>
        <begin position="203"/>
        <end position="404"/>
    </location>
</feature>
<dbReference type="EC" id="2.7.-.-" evidence="5"/>
<dbReference type="InterPro" id="IPR032675">
    <property type="entry name" value="LRR_dom_sf"/>
</dbReference>
<dbReference type="RefSeq" id="WP_416206719.1">
    <property type="nucleotide sequence ID" value="NZ_JBBKTX010000019.1"/>
</dbReference>
<dbReference type="Pfam" id="PF07714">
    <property type="entry name" value="PK_Tyr_Ser-Thr"/>
    <property type="match status" value="1"/>
</dbReference>
<organism evidence="5 6">
    <name type="scientific">Oceanobacter antarcticus</name>
    <dbReference type="NCBI Taxonomy" id="3133425"/>
    <lineage>
        <taxon>Bacteria</taxon>
        <taxon>Pseudomonadati</taxon>
        <taxon>Pseudomonadota</taxon>
        <taxon>Gammaproteobacteria</taxon>
        <taxon>Oceanospirillales</taxon>
        <taxon>Oceanospirillaceae</taxon>
        <taxon>Oceanobacter</taxon>
    </lineage>
</organism>
<evidence type="ECO:0000313" key="5">
    <source>
        <dbReference type="EMBL" id="MFK4753709.1"/>
    </source>
</evidence>
<keyword evidence="3" id="KW-0547">Nucleotide-binding</keyword>
<dbReference type="InterPro" id="IPR000719">
    <property type="entry name" value="Prot_kinase_dom"/>
</dbReference>
<comment type="caution">
    <text evidence="5">The sequence shown here is derived from an EMBL/GenBank/DDBJ whole genome shotgun (WGS) entry which is preliminary data.</text>
</comment>
<dbReference type="InterPro" id="IPR011009">
    <property type="entry name" value="Kinase-like_dom_sf"/>
</dbReference>
<dbReference type="PROSITE" id="PS00107">
    <property type="entry name" value="PROTEIN_KINASE_ATP"/>
    <property type="match status" value="1"/>
</dbReference>
<reference evidence="5 6" key="1">
    <citation type="submission" date="2024-03" db="EMBL/GenBank/DDBJ databases">
        <title>High-quality draft genome sequence of Oceanobacter sp. wDCs-4.</title>
        <authorList>
            <person name="Dong C."/>
        </authorList>
    </citation>
    <scope>NUCLEOTIDE SEQUENCE [LARGE SCALE GENOMIC DNA]</scope>
    <source>
        <strain evidence="6">wDCs-4</strain>
    </source>
</reference>
<keyword evidence="5" id="KW-0808">Transferase</keyword>
<dbReference type="SMART" id="SM00364">
    <property type="entry name" value="LRR_BAC"/>
    <property type="match status" value="4"/>
</dbReference>
<evidence type="ECO:0000256" key="3">
    <source>
        <dbReference type="PROSITE-ProRule" id="PRU10141"/>
    </source>
</evidence>
<dbReference type="Proteomes" id="UP001620597">
    <property type="component" value="Unassembled WGS sequence"/>
</dbReference>
<keyword evidence="1" id="KW-0433">Leucine-rich repeat</keyword>
<keyword evidence="5" id="KW-0418">Kinase</keyword>
<dbReference type="Pfam" id="PF00560">
    <property type="entry name" value="LRR_1"/>
    <property type="match status" value="1"/>
</dbReference>
<dbReference type="SUPFAM" id="SSF52075">
    <property type="entry name" value="Outer arm dynein light chain 1"/>
    <property type="match status" value="1"/>
</dbReference>
<dbReference type="InterPro" id="IPR001245">
    <property type="entry name" value="Ser-Thr/Tyr_kinase_cat_dom"/>
</dbReference>
<keyword evidence="2" id="KW-0677">Repeat</keyword>
<evidence type="ECO:0000256" key="1">
    <source>
        <dbReference type="ARBA" id="ARBA00022614"/>
    </source>
</evidence>
<evidence type="ECO:0000259" key="4">
    <source>
        <dbReference type="PROSITE" id="PS50011"/>
    </source>
</evidence>
<dbReference type="PANTHER" id="PTHR48051">
    <property type="match status" value="1"/>
</dbReference>
<sequence length="404" mass="44001">MHTLAQLRSGELAGSRRLKLSADLCEFPEEIYSLVDTLEVLDLSGNQLTDLPGDLHRFSQLKILFASDNQFEHIPEGVGLCRSLTMVGFKHNKIRDVSATCLPPNVRWLILTDNCISQLPGNFGNLSALEKLMLAGNRLTALPNSISRLNTLGLLRISANQFDVFPDQLLELPNLAWLAFSGNPFCPRHESHHNVLTVARGDLEMGDVLGRGASGVISRAYWQSAPAGIDPDVAVKVFHGGVTSDGYPQDELDACLSVAPHPNLVTALAQVTEPGFDALVMKLIPHDYSNLGQPPSLGSCTRDTFTAGQALSRELADCLIKQMTSLVEHLEATQICHGDVYAHNTLINADGHLLFGDFGAASRYHNLTDAQQAGIRKIERRALGYFIEDMEGLVNLGCATIRPC</sequence>
<proteinExistence type="predicted"/>
<dbReference type="SMART" id="SM00369">
    <property type="entry name" value="LRR_TYP"/>
    <property type="match status" value="4"/>
</dbReference>
<feature type="binding site" evidence="3">
    <location>
        <position position="236"/>
    </location>
    <ligand>
        <name>ATP</name>
        <dbReference type="ChEBI" id="CHEBI:30616"/>
    </ligand>
</feature>
<dbReference type="GO" id="GO:0016301">
    <property type="term" value="F:kinase activity"/>
    <property type="evidence" value="ECO:0007669"/>
    <property type="project" value="UniProtKB-KW"/>
</dbReference>
<evidence type="ECO:0000313" key="6">
    <source>
        <dbReference type="Proteomes" id="UP001620597"/>
    </source>
</evidence>
<keyword evidence="6" id="KW-1185">Reference proteome</keyword>
<protein>
    <submittedName>
        <fullName evidence="5">Leucine-rich repeat-containing protein kinase family protein</fullName>
        <ecNumber evidence="5">2.7.-.-</ecNumber>
    </submittedName>
</protein>
<dbReference type="InterPro" id="IPR050216">
    <property type="entry name" value="LRR_domain-containing"/>
</dbReference>
<dbReference type="InterPro" id="IPR003591">
    <property type="entry name" value="Leu-rich_rpt_typical-subtyp"/>
</dbReference>
<dbReference type="Pfam" id="PF13855">
    <property type="entry name" value="LRR_8"/>
    <property type="match status" value="1"/>
</dbReference>
<dbReference type="PROSITE" id="PS50011">
    <property type="entry name" value="PROTEIN_KINASE_DOM"/>
    <property type="match status" value="1"/>
</dbReference>
<dbReference type="InterPro" id="IPR017441">
    <property type="entry name" value="Protein_kinase_ATP_BS"/>
</dbReference>
<keyword evidence="3" id="KW-0067">ATP-binding</keyword>
<accession>A0ABW8NL49</accession>
<dbReference type="PROSITE" id="PS51450">
    <property type="entry name" value="LRR"/>
    <property type="match status" value="1"/>
</dbReference>
<name>A0ABW8NL49_9GAMM</name>
<dbReference type="EMBL" id="JBBKTX010000019">
    <property type="protein sequence ID" value="MFK4753709.1"/>
    <property type="molecule type" value="Genomic_DNA"/>
</dbReference>
<evidence type="ECO:0000256" key="2">
    <source>
        <dbReference type="ARBA" id="ARBA00022737"/>
    </source>
</evidence>
<dbReference type="PANTHER" id="PTHR48051:SF1">
    <property type="entry name" value="RAS SUPPRESSOR PROTEIN 1"/>
    <property type="match status" value="1"/>
</dbReference>
<dbReference type="InterPro" id="IPR001611">
    <property type="entry name" value="Leu-rich_rpt"/>
</dbReference>